<evidence type="ECO:0000259" key="1">
    <source>
        <dbReference type="Pfam" id="PF01738"/>
    </source>
</evidence>
<dbReference type="STRING" id="1121117.SAMN02745977_01722"/>
<dbReference type="EMBL" id="FOCW01000004">
    <property type="protein sequence ID" value="SEN66275.1"/>
    <property type="molecule type" value="Genomic_DNA"/>
</dbReference>
<dbReference type="Proteomes" id="UP000199531">
    <property type="component" value="Unassembled WGS sequence"/>
</dbReference>
<sequence length="236" mass="25539">MSNSQTIEIQSTDGTGTFTAYVALPPSGKGPAVVICQEIFGVNATMREVADGFAQEGFVAVVPDLFWRLEPGVQLDYTPDGWQKAFGFFNNFDQDVGTQDIAATLRDARALPECQDYDKAGVVGYCLGGKMAYLAACRTDAAVSVGYYGTGIENKLEEMDNIQGQLVLHFAGNDEYCPPEAQAKIRAAAEGRANVTIYDYPGVQHAFSRPRGDHYDAAADALARERTLKALRDALC</sequence>
<dbReference type="OrthoDB" id="62567at2"/>
<accession>A0A1H8IDL6</accession>
<proteinExistence type="predicted"/>
<organism evidence="2 3">
    <name type="scientific">Brachymonas denitrificans DSM 15123</name>
    <dbReference type="NCBI Taxonomy" id="1121117"/>
    <lineage>
        <taxon>Bacteria</taxon>
        <taxon>Pseudomonadati</taxon>
        <taxon>Pseudomonadota</taxon>
        <taxon>Betaproteobacteria</taxon>
        <taxon>Burkholderiales</taxon>
        <taxon>Comamonadaceae</taxon>
        <taxon>Brachymonas</taxon>
    </lineage>
</organism>
<protein>
    <submittedName>
        <fullName evidence="2">Carboxymethylenebutenolidase</fullName>
    </submittedName>
</protein>
<dbReference type="GO" id="GO:0016787">
    <property type="term" value="F:hydrolase activity"/>
    <property type="evidence" value="ECO:0007669"/>
    <property type="project" value="InterPro"/>
</dbReference>
<name>A0A1H8IDL6_9BURK</name>
<keyword evidence="3" id="KW-1185">Reference proteome</keyword>
<evidence type="ECO:0000313" key="3">
    <source>
        <dbReference type="Proteomes" id="UP000199531"/>
    </source>
</evidence>
<dbReference type="PANTHER" id="PTHR46623">
    <property type="entry name" value="CARBOXYMETHYLENEBUTENOLIDASE-RELATED"/>
    <property type="match status" value="1"/>
</dbReference>
<dbReference type="PANTHER" id="PTHR46623:SF6">
    <property type="entry name" value="ALPHA_BETA-HYDROLASES SUPERFAMILY PROTEIN"/>
    <property type="match status" value="1"/>
</dbReference>
<dbReference type="SUPFAM" id="SSF53474">
    <property type="entry name" value="alpha/beta-Hydrolases"/>
    <property type="match status" value="1"/>
</dbReference>
<gene>
    <name evidence="2" type="ORF">SAMN02745977_01722</name>
</gene>
<dbReference type="InterPro" id="IPR029058">
    <property type="entry name" value="AB_hydrolase_fold"/>
</dbReference>
<dbReference type="InterPro" id="IPR002925">
    <property type="entry name" value="Dienelactn_hydro"/>
</dbReference>
<evidence type="ECO:0000313" key="2">
    <source>
        <dbReference type="EMBL" id="SEN66275.1"/>
    </source>
</evidence>
<dbReference type="RefSeq" id="WP_091816681.1">
    <property type="nucleotide sequence ID" value="NZ_FOCW01000004.1"/>
</dbReference>
<dbReference type="AlphaFoldDB" id="A0A1H8IDL6"/>
<reference evidence="2 3" key="1">
    <citation type="submission" date="2016-10" db="EMBL/GenBank/DDBJ databases">
        <authorList>
            <person name="de Groot N.N."/>
        </authorList>
    </citation>
    <scope>NUCLEOTIDE SEQUENCE [LARGE SCALE GENOMIC DNA]</scope>
    <source>
        <strain evidence="2 3">DSM 15123</strain>
    </source>
</reference>
<feature type="domain" description="Dienelactone hydrolase" evidence="1">
    <location>
        <begin position="18"/>
        <end position="233"/>
    </location>
</feature>
<dbReference type="Pfam" id="PF01738">
    <property type="entry name" value="DLH"/>
    <property type="match status" value="1"/>
</dbReference>
<dbReference type="InterPro" id="IPR051049">
    <property type="entry name" value="Dienelactone_hydrolase-like"/>
</dbReference>
<dbReference type="Gene3D" id="3.40.50.1820">
    <property type="entry name" value="alpha/beta hydrolase"/>
    <property type="match status" value="1"/>
</dbReference>